<evidence type="ECO:0000313" key="2">
    <source>
        <dbReference type="EMBL" id="PAA94856.1"/>
    </source>
</evidence>
<dbReference type="AlphaFoldDB" id="A0A267H9A3"/>
<proteinExistence type="predicted"/>
<reference evidence="2 3" key="1">
    <citation type="submission" date="2017-06" db="EMBL/GenBank/DDBJ databases">
        <title>A platform for efficient transgenesis in Macrostomum lignano, a flatworm model organism for stem cell research.</title>
        <authorList>
            <person name="Berezikov E."/>
        </authorList>
    </citation>
    <scope>NUCLEOTIDE SEQUENCE [LARGE SCALE GENOMIC DNA]</scope>
    <source>
        <strain evidence="2">DV1</strain>
        <tissue evidence="2">Whole organism</tissue>
    </source>
</reference>
<dbReference type="SUPFAM" id="SSF55811">
    <property type="entry name" value="Nudix"/>
    <property type="match status" value="1"/>
</dbReference>
<name>A0A267H9A3_9PLAT</name>
<accession>A0A267H9A3</accession>
<organism evidence="2 3">
    <name type="scientific">Macrostomum lignano</name>
    <dbReference type="NCBI Taxonomy" id="282301"/>
    <lineage>
        <taxon>Eukaryota</taxon>
        <taxon>Metazoa</taxon>
        <taxon>Spiralia</taxon>
        <taxon>Lophotrochozoa</taxon>
        <taxon>Platyhelminthes</taxon>
        <taxon>Rhabditophora</taxon>
        <taxon>Macrostomorpha</taxon>
        <taxon>Macrostomida</taxon>
        <taxon>Macrostomidae</taxon>
        <taxon>Macrostomum</taxon>
    </lineage>
</organism>
<sequence length="193" mass="22061">ARLSRDNQAKSSDQSRPMASSTSSEEVLRAGVILYRKGNGFEFLMLRRRLESADSNQRQLWELPKGSLDERQDDIRLVALRNVHQSAGIWPDCFRLHRDFLRMSTFSEAGKRIKETFYLAEIDSKTRSGDDIDSETLPKPDPLRYAGYQWMSGDLAKISIRTDEGRLLLGQATDFLESQEQLDTVFSVLANIK</sequence>
<feature type="region of interest" description="Disordered" evidence="1">
    <location>
        <begin position="1"/>
        <end position="23"/>
    </location>
</feature>
<dbReference type="Proteomes" id="UP000215902">
    <property type="component" value="Unassembled WGS sequence"/>
</dbReference>
<dbReference type="InterPro" id="IPR015797">
    <property type="entry name" value="NUDIX_hydrolase-like_dom_sf"/>
</dbReference>
<dbReference type="Gene3D" id="3.90.79.10">
    <property type="entry name" value="Nucleoside Triphosphate Pyrophosphohydrolase"/>
    <property type="match status" value="1"/>
</dbReference>
<evidence type="ECO:0000256" key="1">
    <source>
        <dbReference type="SAM" id="MobiDB-lite"/>
    </source>
</evidence>
<keyword evidence="3" id="KW-1185">Reference proteome</keyword>
<comment type="caution">
    <text evidence="2">The sequence shown here is derived from an EMBL/GenBank/DDBJ whole genome shotgun (WGS) entry which is preliminary data.</text>
</comment>
<dbReference type="EMBL" id="NIVC01000001">
    <property type="protein sequence ID" value="PAA94856.1"/>
    <property type="molecule type" value="Genomic_DNA"/>
</dbReference>
<feature type="compositionally biased region" description="Polar residues" evidence="1">
    <location>
        <begin position="9"/>
        <end position="23"/>
    </location>
</feature>
<protein>
    <submittedName>
        <fullName evidence="2">Uncharacterized protein</fullName>
    </submittedName>
</protein>
<gene>
    <name evidence="2" type="ORF">BOX15_Mlig030268g1</name>
</gene>
<evidence type="ECO:0000313" key="3">
    <source>
        <dbReference type="Proteomes" id="UP000215902"/>
    </source>
</evidence>
<feature type="non-terminal residue" evidence="2">
    <location>
        <position position="1"/>
    </location>
</feature>